<evidence type="ECO:0000256" key="5">
    <source>
        <dbReference type="ARBA" id="ARBA00014165"/>
    </source>
</evidence>
<evidence type="ECO:0000256" key="10">
    <source>
        <dbReference type="PIRSR" id="PIRSR005096-2"/>
    </source>
</evidence>
<keyword evidence="6 8" id="KW-0413">Isomerase</keyword>
<keyword evidence="7 8" id="KW-0119">Carbohydrate metabolism</keyword>
<evidence type="ECO:0000256" key="2">
    <source>
        <dbReference type="ARBA" id="ARBA00005028"/>
    </source>
</evidence>
<dbReference type="NCBIfam" id="NF008277">
    <property type="entry name" value="PRK11055.1"/>
    <property type="match status" value="1"/>
</dbReference>
<evidence type="ECO:0000256" key="3">
    <source>
        <dbReference type="ARBA" id="ARBA00006206"/>
    </source>
</evidence>
<gene>
    <name evidence="13" type="ORF">E4L96_03270</name>
</gene>
<comment type="caution">
    <text evidence="13">The sequence shown here is derived from an EMBL/GenBank/DDBJ whole genome shotgun (WGS) entry which is preliminary data.</text>
</comment>
<dbReference type="Proteomes" id="UP000298438">
    <property type="component" value="Unassembled WGS sequence"/>
</dbReference>
<organism evidence="13 14">
    <name type="scientific">Zemynaea arenosa</name>
    <dbReference type="NCBI Taxonomy" id="2561931"/>
    <lineage>
        <taxon>Bacteria</taxon>
        <taxon>Pseudomonadati</taxon>
        <taxon>Pseudomonadota</taxon>
        <taxon>Betaproteobacteria</taxon>
        <taxon>Burkholderiales</taxon>
        <taxon>Oxalobacteraceae</taxon>
        <taxon>Telluria group</taxon>
        <taxon>Zemynaea</taxon>
    </lineage>
</organism>
<evidence type="ECO:0000256" key="9">
    <source>
        <dbReference type="PIRSR" id="PIRSR005096-1"/>
    </source>
</evidence>
<dbReference type="EMBL" id="SPVF01000047">
    <property type="protein sequence ID" value="TFW27797.1"/>
    <property type="molecule type" value="Genomic_DNA"/>
</dbReference>
<dbReference type="Pfam" id="PF01263">
    <property type="entry name" value="Aldose_epim"/>
    <property type="match status" value="1"/>
</dbReference>
<dbReference type="GO" id="GO:0033499">
    <property type="term" value="P:galactose catabolic process via UDP-galactose, Leloir pathway"/>
    <property type="evidence" value="ECO:0007669"/>
    <property type="project" value="TreeGrafter"/>
</dbReference>
<dbReference type="GO" id="GO:0030246">
    <property type="term" value="F:carbohydrate binding"/>
    <property type="evidence" value="ECO:0007669"/>
    <property type="project" value="InterPro"/>
</dbReference>
<feature type="binding site" evidence="11">
    <location>
        <begin position="83"/>
        <end position="84"/>
    </location>
    <ligand>
        <name>beta-D-galactose</name>
        <dbReference type="ChEBI" id="CHEBI:27667"/>
    </ligand>
</feature>
<evidence type="ECO:0000256" key="4">
    <source>
        <dbReference type="ARBA" id="ARBA00013185"/>
    </source>
</evidence>
<comment type="similarity">
    <text evidence="3 8">Belongs to the aldose epimerase family.</text>
</comment>
<evidence type="ECO:0000256" key="11">
    <source>
        <dbReference type="PIRSR" id="PIRSR005096-3"/>
    </source>
</evidence>
<dbReference type="Gene3D" id="2.70.98.10">
    <property type="match status" value="1"/>
</dbReference>
<evidence type="ECO:0000313" key="14">
    <source>
        <dbReference type="Proteomes" id="UP000298438"/>
    </source>
</evidence>
<dbReference type="CDD" id="cd09019">
    <property type="entry name" value="galactose_mutarotase_like"/>
    <property type="match status" value="1"/>
</dbReference>
<feature type="active site" description="Proton acceptor" evidence="9">
    <location>
        <position position="356"/>
    </location>
</feature>
<proteinExistence type="inferred from homology"/>
<dbReference type="EC" id="5.1.3.3" evidence="4 8"/>
<dbReference type="InterPro" id="IPR008183">
    <property type="entry name" value="Aldose_1/G6P_1-epimerase"/>
</dbReference>
<dbReference type="InterPro" id="IPR011013">
    <property type="entry name" value="Gal_mutarotase_sf_dom"/>
</dbReference>
<keyword evidence="14" id="KW-1185">Reference proteome</keyword>
<dbReference type="InterPro" id="IPR015443">
    <property type="entry name" value="Aldose_1-epimerase"/>
</dbReference>
<dbReference type="OrthoDB" id="9779408at2"/>
<dbReference type="InterPro" id="IPR047215">
    <property type="entry name" value="Galactose_mutarotase-like"/>
</dbReference>
<comment type="pathway">
    <text evidence="2 8">Carbohydrate metabolism; hexose metabolism.</text>
</comment>
<dbReference type="PANTHER" id="PTHR10091">
    <property type="entry name" value="ALDOSE-1-EPIMERASE"/>
    <property type="match status" value="1"/>
</dbReference>
<sequence>MTYPTIEKAPFGRAPDGSEVSLYTLRNAHGVTVKITNFGGIITEIQAPDRDGNSANITLGFKELDPYTDRSPYFGALIGRYGNRIARGHFTLDGVDYRLTVNNGPNHLHGGQHGFDKLVWDSRPSEKPGVAALNLHLLSKNGKEGYPGNLDVKVCYVLTNDNELHIHFTATTDEATPVNLTNHTYFNLAGRGTILDHELMICADRYTPVDENLIPTGELAPVEGTPFDFRTPRRIGERVDADDAQLRYAGGYDHNFVLGRAAASSSAQQSQAVSSAELDGLTKDSLPDEPGTVASADLDGLGEPGHAPLKLVARAIEPTSGRVLEVYSQEPGVQFYSGNFLDGSLGFPFRGGFCLEPQHFPDSPNKPQFPSTILRPGEVYKTTMKFRFSVLGS</sequence>
<dbReference type="PANTHER" id="PTHR10091:SF0">
    <property type="entry name" value="GALACTOSE MUTAROTASE"/>
    <property type="match status" value="1"/>
</dbReference>
<feature type="binding site" evidence="10">
    <location>
        <position position="253"/>
    </location>
    <ligand>
        <name>beta-D-galactose</name>
        <dbReference type="ChEBI" id="CHEBI:27667"/>
    </ligand>
</feature>
<accession>A0A4Y9SQP0</accession>
<evidence type="ECO:0000256" key="6">
    <source>
        <dbReference type="ARBA" id="ARBA00023235"/>
    </source>
</evidence>
<feature type="binding site" evidence="11">
    <location>
        <begin position="183"/>
        <end position="185"/>
    </location>
    <ligand>
        <name>beta-D-galactose</name>
        <dbReference type="ChEBI" id="CHEBI:27667"/>
    </ligand>
</feature>
<dbReference type="PROSITE" id="PS00545">
    <property type="entry name" value="ALDOSE_1_EPIMERASE"/>
    <property type="match status" value="1"/>
</dbReference>
<dbReference type="SUPFAM" id="SSF74650">
    <property type="entry name" value="Galactose mutarotase-like"/>
    <property type="match status" value="1"/>
</dbReference>
<evidence type="ECO:0000256" key="1">
    <source>
        <dbReference type="ARBA" id="ARBA00001614"/>
    </source>
</evidence>
<evidence type="ECO:0000256" key="12">
    <source>
        <dbReference type="SAM" id="MobiDB-lite"/>
    </source>
</evidence>
<dbReference type="InterPro" id="IPR018052">
    <property type="entry name" value="Ald1_epimerase_CS"/>
</dbReference>
<comment type="catalytic activity">
    <reaction evidence="1 8">
        <text>alpha-D-glucose = beta-D-glucose</text>
        <dbReference type="Rhea" id="RHEA:10264"/>
        <dbReference type="ChEBI" id="CHEBI:15903"/>
        <dbReference type="ChEBI" id="CHEBI:17925"/>
        <dbReference type="EC" id="5.1.3.3"/>
    </reaction>
</comment>
<dbReference type="PIRSF" id="PIRSF005096">
    <property type="entry name" value="GALM"/>
    <property type="match status" value="1"/>
</dbReference>
<dbReference type="GO" id="GO:0004034">
    <property type="term" value="F:aldose 1-epimerase activity"/>
    <property type="evidence" value="ECO:0007669"/>
    <property type="project" value="UniProtKB-EC"/>
</dbReference>
<evidence type="ECO:0000256" key="8">
    <source>
        <dbReference type="PIRNR" id="PIRNR005096"/>
    </source>
</evidence>
<dbReference type="GO" id="GO:0005737">
    <property type="term" value="C:cytoplasm"/>
    <property type="evidence" value="ECO:0007669"/>
    <property type="project" value="TreeGrafter"/>
</dbReference>
<feature type="region of interest" description="Disordered" evidence="12">
    <location>
        <begin position="270"/>
        <end position="301"/>
    </location>
</feature>
<evidence type="ECO:0000256" key="7">
    <source>
        <dbReference type="ARBA" id="ARBA00023277"/>
    </source>
</evidence>
<dbReference type="InterPro" id="IPR014718">
    <property type="entry name" value="GH-type_carb-bd"/>
</dbReference>
<dbReference type="UniPathway" id="UPA00242"/>
<feature type="active site" description="Proton donor" evidence="9">
    <location>
        <position position="183"/>
    </location>
</feature>
<name>A0A4Y9SQP0_9BURK</name>
<dbReference type="GO" id="GO:0006006">
    <property type="term" value="P:glucose metabolic process"/>
    <property type="evidence" value="ECO:0007669"/>
    <property type="project" value="TreeGrafter"/>
</dbReference>
<protein>
    <recommendedName>
        <fullName evidence="5 8">Aldose 1-epimerase</fullName>
        <ecNumber evidence="4 8">5.1.3.3</ecNumber>
    </recommendedName>
</protein>
<reference evidence="13 14" key="1">
    <citation type="submission" date="2019-03" db="EMBL/GenBank/DDBJ databases">
        <title>Draft Genome Sequence of Massilia arenosa sp. nov., a Novel Massilia Species Isolated from a Sandy-loam Maize Soil.</title>
        <authorList>
            <person name="Raths R."/>
            <person name="Peta V."/>
            <person name="Bucking H."/>
        </authorList>
    </citation>
    <scope>NUCLEOTIDE SEQUENCE [LARGE SCALE GENOMIC DNA]</scope>
    <source>
        <strain evidence="13 14">MC02</strain>
    </source>
</reference>
<dbReference type="RefSeq" id="WP_135205800.1">
    <property type="nucleotide sequence ID" value="NZ_SPVF01000047.1"/>
</dbReference>
<dbReference type="AlphaFoldDB" id="A0A4Y9SQP0"/>
<evidence type="ECO:0000313" key="13">
    <source>
        <dbReference type="EMBL" id="TFW27797.1"/>
    </source>
</evidence>